<comment type="subunit">
    <text evidence="2 10">Heterotrimer of A, B and C subunits.</text>
</comment>
<dbReference type="InterPro" id="IPR036928">
    <property type="entry name" value="AS_sf"/>
</dbReference>
<name>A0ABT3GNC0_9BACT</name>
<evidence type="ECO:0000256" key="9">
    <source>
        <dbReference type="ARBA" id="ARBA00047407"/>
    </source>
</evidence>
<evidence type="ECO:0000256" key="8">
    <source>
        <dbReference type="ARBA" id="ARBA00022917"/>
    </source>
</evidence>
<keyword evidence="14" id="KW-1185">Reference proteome</keyword>
<evidence type="ECO:0000256" key="5">
    <source>
        <dbReference type="ARBA" id="ARBA00022598"/>
    </source>
</evidence>
<dbReference type="PROSITE" id="PS00571">
    <property type="entry name" value="AMIDASES"/>
    <property type="match status" value="1"/>
</dbReference>
<keyword evidence="7 10" id="KW-0067">ATP-binding</keyword>
<evidence type="ECO:0000256" key="1">
    <source>
        <dbReference type="ARBA" id="ARBA00008069"/>
    </source>
</evidence>
<feature type="active site" description="Charge relay system" evidence="10">
    <location>
        <position position="72"/>
    </location>
</feature>
<dbReference type="InterPro" id="IPR023631">
    <property type="entry name" value="Amidase_dom"/>
</dbReference>
<dbReference type="InterPro" id="IPR004412">
    <property type="entry name" value="GatA"/>
</dbReference>
<dbReference type="InterPro" id="IPR000120">
    <property type="entry name" value="Amidase"/>
</dbReference>
<keyword evidence="6 10" id="KW-0547">Nucleotide-binding</keyword>
<keyword evidence="8 10" id="KW-0648">Protein biosynthesis</keyword>
<dbReference type="InterPro" id="IPR020556">
    <property type="entry name" value="Amidase_CS"/>
</dbReference>
<dbReference type="PANTHER" id="PTHR11895">
    <property type="entry name" value="TRANSAMIDASE"/>
    <property type="match status" value="1"/>
</dbReference>
<comment type="function">
    <text evidence="10">Allows the formation of correctly charged Gln-tRNA(Gln) through the transamidation of misacylated Glu-tRNA(Gln) in organisms which lack glutaminyl-tRNA synthetase. The reaction takes place in the presence of glutamine and ATP through an activated gamma-phospho-Glu-tRNA(Gln).</text>
</comment>
<evidence type="ECO:0000256" key="11">
    <source>
        <dbReference type="SAM" id="MobiDB-lite"/>
    </source>
</evidence>
<accession>A0ABT3GNC0</accession>
<evidence type="ECO:0000256" key="2">
    <source>
        <dbReference type="ARBA" id="ARBA00011123"/>
    </source>
</evidence>
<evidence type="ECO:0000256" key="3">
    <source>
        <dbReference type="ARBA" id="ARBA00012739"/>
    </source>
</evidence>
<gene>
    <name evidence="10 13" type="primary">gatA</name>
    <name evidence="13" type="ORF">OKA05_20685</name>
</gene>
<dbReference type="NCBIfam" id="TIGR00132">
    <property type="entry name" value="gatA"/>
    <property type="match status" value="1"/>
</dbReference>
<dbReference type="PANTHER" id="PTHR11895:SF151">
    <property type="entry name" value="GLUTAMYL-TRNA(GLN) AMIDOTRANSFERASE SUBUNIT A"/>
    <property type="match status" value="1"/>
</dbReference>
<dbReference type="SUPFAM" id="SSF75304">
    <property type="entry name" value="Amidase signature (AS) enzymes"/>
    <property type="match status" value="1"/>
</dbReference>
<keyword evidence="5 10" id="KW-0436">Ligase</keyword>
<organism evidence="13 14">
    <name type="scientific">Luteolibacter arcticus</name>
    <dbReference type="NCBI Taxonomy" id="1581411"/>
    <lineage>
        <taxon>Bacteria</taxon>
        <taxon>Pseudomonadati</taxon>
        <taxon>Verrucomicrobiota</taxon>
        <taxon>Verrucomicrobiia</taxon>
        <taxon>Verrucomicrobiales</taxon>
        <taxon>Verrucomicrobiaceae</taxon>
        <taxon>Luteolibacter</taxon>
    </lineage>
</organism>
<evidence type="ECO:0000256" key="10">
    <source>
        <dbReference type="HAMAP-Rule" id="MF_00120"/>
    </source>
</evidence>
<evidence type="ECO:0000313" key="13">
    <source>
        <dbReference type="EMBL" id="MCW1924992.1"/>
    </source>
</evidence>
<protein>
    <recommendedName>
        <fullName evidence="4 10">Glutamyl-tRNA(Gln) amidotransferase subunit A</fullName>
        <shortName evidence="10">Glu-ADT subunit A</shortName>
        <ecNumber evidence="3 10">6.3.5.7</ecNumber>
    </recommendedName>
</protein>
<dbReference type="Pfam" id="PF01425">
    <property type="entry name" value="Amidase"/>
    <property type="match status" value="1"/>
</dbReference>
<feature type="region of interest" description="Disordered" evidence="11">
    <location>
        <begin position="130"/>
        <end position="150"/>
    </location>
</feature>
<sequence>MSLASASISALRKQLVAGEITAVDIVDALAASISARNGEIGAYLSTNLDDARAQAAAADLSKPLGGIPIALKDNINVLGQPCTCGSKFLANGYTSPYDAHVTGRLREAGAVLFGRTNLDEFAMGSATENSALQVTRNPHDTSRIPGGSSGGSAAAVAADLAIAALGSDTGGSIRQPASHCGVVGLKPSYGRVSRYGLVAFASSLDQIGPMTKSVADAALLLQAIAGPDHRDSTCLNVPVPDYSADLAKGVAGMKLGIPKEYFGEGIDPEVRARVEAAVKRLEAAGAEIVEISLPHTEHAVATYYIIAPAEASSNLSRFDGIRYGQRAANPADLLDLYKRSREDGFGPEVKRRIILGTYVLSSGYYDAYYTRAQKVRTLIRRDFEDAFQQVDAILTPVAPSPARKIGEFADDPLHEYLSDIFTLGPNLAGLCAISVPAGTVASDSGTQLPVGLQILAPHMAESTLLRVAKAAEITP</sequence>
<feature type="domain" description="Amidase" evidence="12">
    <location>
        <begin position="24"/>
        <end position="465"/>
    </location>
</feature>
<evidence type="ECO:0000256" key="4">
    <source>
        <dbReference type="ARBA" id="ARBA00014428"/>
    </source>
</evidence>
<comment type="caution">
    <text evidence="13">The sequence shown here is derived from an EMBL/GenBank/DDBJ whole genome shotgun (WGS) entry which is preliminary data.</text>
</comment>
<evidence type="ECO:0000313" key="14">
    <source>
        <dbReference type="Proteomes" id="UP001320876"/>
    </source>
</evidence>
<dbReference type="RefSeq" id="WP_264489100.1">
    <property type="nucleotide sequence ID" value="NZ_JAPDDT010000011.1"/>
</dbReference>
<feature type="active site" description="Charge relay system" evidence="10">
    <location>
        <position position="148"/>
    </location>
</feature>
<dbReference type="Gene3D" id="3.90.1300.10">
    <property type="entry name" value="Amidase signature (AS) domain"/>
    <property type="match status" value="1"/>
</dbReference>
<feature type="active site" description="Acyl-ester intermediate" evidence="10">
    <location>
        <position position="172"/>
    </location>
</feature>
<comment type="similarity">
    <text evidence="1 10">Belongs to the amidase family. GatA subfamily.</text>
</comment>
<dbReference type="Proteomes" id="UP001320876">
    <property type="component" value="Unassembled WGS sequence"/>
</dbReference>
<comment type="catalytic activity">
    <reaction evidence="9 10">
        <text>L-glutamyl-tRNA(Gln) + L-glutamine + ATP + H2O = L-glutaminyl-tRNA(Gln) + L-glutamate + ADP + phosphate + H(+)</text>
        <dbReference type="Rhea" id="RHEA:17521"/>
        <dbReference type="Rhea" id="RHEA-COMP:9681"/>
        <dbReference type="Rhea" id="RHEA-COMP:9684"/>
        <dbReference type="ChEBI" id="CHEBI:15377"/>
        <dbReference type="ChEBI" id="CHEBI:15378"/>
        <dbReference type="ChEBI" id="CHEBI:29985"/>
        <dbReference type="ChEBI" id="CHEBI:30616"/>
        <dbReference type="ChEBI" id="CHEBI:43474"/>
        <dbReference type="ChEBI" id="CHEBI:58359"/>
        <dbReference type="ChEBI" id="CHEBI:78520"/>
        <dbReference type="ChEBI" id="CHEBI:78521"/>
        <dbReference type="ChEBI" id="CHEBI:456216"/>
        <dbReference type="EC" id="6.3.5.7"/>
    </reaction>
</comment>
<evidence type="ECO:0000259" key="12">
    <source>
        <dbReference type="Pfam" id="PF01425"/>
    </source>
</evidence>
<evidence type="ECO:0000256" key="7">
    <source>
        <dbReference type="ARBA" id="ARBA00022840"/>
    </source>
</evidence>
<proteinExistence type="inferred from homology"/>
<dbReference type="EMBL" id="JAPDDT010000011">
    <property type="protein sequence ID" value="MCW1924992.1"/>
    <property type="molecule type" value="Genomic_DNA"/>
</dbReference>
<dbReference type="EC" id="6.3.5.7" evidence="3 10"/>
<reference evidence="13 14" key="1">
    <citation type="submission" date="2022-10" db="EMBL/GenBank/DDBJ databases">
        <title>Luteolibacter arcticus strain CCTCC AB 2014275, whole genome shotgun sequencing project.</title>
        <authorList>
            <person name="Zhao G."/>
            <person name="Shen L."/>
        </authorList>
    </citation>
    <scope>NUCLEOTIDE SEQUENCE [LARGE SCALE GENOMIC DNA]</scope>
    <source>
        <strain evidence="13 14">CCTCC AB 2014275</strain>
    </source>
</reference>
<evidence type="ECO:0000256" key="6">
    <source>
        <dbReference type="ARBA" id="ARBA00022741"/>
    </source>
</evidence>
<dbReference type="HAMAP" id="MF_00120">
    <property type="entry name" value="GatA"/>
    <property type="match status" value="1"/>
</dbReference>